<evidence type="ECO:0000313" key="12">
    <source>
        <dbReference type="EMBL" id="CAB4940276.1"/>
    </source>
</evidence>
<dbReference type="SUPFAM" id="SSF63562">
    <property type="entry name" value="RPB6/omega subunit-like"/>
    <property type="match status" value="1"/>
</dbReference>
<evidence type="ECO:0000313" key="10">
    <source>
        <dbReference type="EMBL" id="CAB4830607.1"/>
    </source>
</evidence>
<evidence type="ECO:0000256" key="4">
    <source>
        <dbReference type="ARBA" id="ARBA00022679"/>
    </source>
</evidence>
<dbReference type="AlphaFoldDB" id="A0A6J7ACT2"/>
<dbReference type="EC" id="2.7.7.6" evidence="2"/>
<evidence type="ECO:0000256" key="3">
    <source>
        <dbReference type="ARBA" id="ARBA00022478"/>
    </source>
</evidence>
<dbReference type="PANTHER" id="PTHR34476">
    <property type="entry name" value="DNA-DIRECTED RNA POLYMERASE SUBUNIT OMEGA"/>
    <property type="match status" value="1"/>
</dbReference>
<evidence type="ECO:0000256" key="2">
    <source>
        <dbReference type="ARBA" id="ARBA00012418"/>
    </source>
</evidence>
<dbReference type="GO" id="GO:0000428">
    <property type="term" value="C:DNA-directed RNA polymerase complex"/>
    <property type="evidence" value="ECO:0007669"/>
    <property type="project" value="UniProtKB-KW"/>
</dbReference>
<dbReference type="EMBL" id="CAFBMT010000012">
    <property type="protein sequence ID" value="CAB4940276.1"/>
    <property type="molecule type" value="Genomic_DNA"/>
</dbReference>
<keyword evidence="4" id="KW-0808">Transferase</keyword>
<accession>A0A6J7ACT2</accession>
<gene>
    <name evidence="9" type="ORF">UFOPK2656_01911</name>
    <name evidence="10" type="ORF">UFOPK3099_02044</name>
    <name evidence="11" type="ORF">UFOPK3267_02170</name>
    <name evidence="12" type="ORF">UFOPK3651_02113</name>
    <name evidence="8" type="ORF">UFOPK4189_02239</name>
</gene>
<evidence type="ECO:0000256" key="6">
    <source>
        <dbReference type="ARBA" id="ARBA00023163"/>
    </source>
</evidence>
<dbReference type="EMBL" id="CAEZYF010000011">
    <property type="protein sequence ID" value="CAB4727955.1"/>
    <property type="molecule type" value="Genomic_DNA"/>
</dbReference>
<dbReference type="EMBL" id="CAESGF010000014">
    <property type="protein sequence ID" value="CAB4364478.1"/>
    <property type="molecule type" value="Genomic_DNA"/>
</dbReference>
<organism evidence="10">
    <name type="scientific">freshwater metagenome</name>
    <dbReference type="NCBI Taxonomy" id="449393"/>
    <lineage>
        <taxon>unclassified sequences</taxon>
        <taxon>metagenomes</taxon>
        <taxon>ecological metagenomes</taxon>
    </lineage>
</organism>
<dbReference type="SMART" id="SM01409">
    <property type="entry name" value="RNA_pol_Rpb6"/>
    <property type="match status" value="1"/>
</dbReference>
<dbReference type="GO" id="GO:0006351">
    <property type="term" value="P:DNA-templated transcription"/>
    <property type="evidence" value="ECO:0007669"/>
    <property type="project" value="InterPro"/>
</dbReference>
<evidence type="ECO:0000256" key="7">
    <source>
        <dbReference type="ARBA" id="ARBA00048552"/>
    </source>
</evidence>
<sequence>MSNRSFDTMINPQIEELLDRVDSKFSLVTLAARRARQINSYFNQLGDTPGHMVPPQVSSVARKPLSIAFEEIAADKVVRVDHHHNDPDGLAADAEA</sequence>
<evidence type="ECO:0000256" key="5">
    <source>
        <dbReference type="ARBA" id="ARBA00022695"/>
    </source>
</evidence>
<evidence type="ECO:0000313" key="9">
    <source>
        <dbReference type="EMBL" id="CAB4727955.1"/>
    </source>
</evidence>
<name>A0A6J7ACT2_9ZZZZ</name>
<comment type="similarity">
    <text evidence="1">Belongs to the RNA polymerase subunit omega family.</text>
</comment>
<dbReference type="PANTHER" id="PTHR34476:SF1">
    <property type="entry name" value="DNA-DIRECTED RNA POLYMERASE SUBUNIT OMEGA"/>
    <property type="match status" value="1"/>
</dbReference>
<evidence type="ECO:0000313" key="11">
    <source>
        <dbReference type="EMBL" id="CAB4852578.1"/>
    </source>
</evidence>
<dbReference type="EMBL" id="CAFAAV010000180">
    <property type="protein sequence ID" value="CAB4830607.1"/>
    <property type="molecule type" value="Genomic_DNA"/>
</dbReference>
<dbReference type="InterPro" id="IPR006110">
    <property type="entry name" value="Pol_omega/Rpo6/RPB6"/>
</dbReference>
<protein>
    <recommendedName>
        <fullName evidence="2">DNA-directed RNA polymerase</fullName>
        <ecNumber evidence="2">2.7.7.6</ecNumber>
    </recommendedName>
</protein>
<dbReference type="Gene3D" id="3.90.940.10">
    <property type="match status" value="1"/>
</dbReference>
<dbReference type="Pfam" id="PF01192">
    <property type="entry name" value="RNA_pol_Rpb6"/>
    <property type="match status" value="1"/>
</dbReference>
<dbReference type="HAMAP" id="MF_00366">
    <property type="entry name" value="RNApol_bact_RpoZ"/>
    <property type="match status" value="1"/>
</dbReference>
<proteinExistence type="inferred from homology"/>
<dbReference type="GO" id="GO:0003677">
    <property type="term" value="F:DNA binding"/>
    <property type="evidence" value="ECO:0007669"/>
    <property type="project" value="InterPro"/>
</dbReference>
<comment type="catalytic activity">
    <reaction evidence="7">
        <text>RNA(n) + a ribonucleoside 5'-triphosphate = RNA(n+1) + diphosphate</text>
        <dbReference type="Rhea" id="RHEA:21248"/>
        <dbReference type="Rhea" id="RHEA-COMP:14527"/>
        <dbReference type="Rhea" id="RHEA-COMP:17342"/>
        <dbReference type="ChEBI" id="CHEBI:33019"/>
        <dbReference type="ChEBI" id="CHEBI:61557"/>
        <dbReference type="ChEBI" id="CHEBI:140395"/>
        <dbReference type="EC" id="2.7.7.6"/>
    </reaction>
</comment>
<keyword evidence="3" id="KW-0240">DNA-directed RNA polymerase</keyword>
<dbReference type="InterPro" id="IPR036161">
    <property type="entry name" value="RPB6/omega-like_sf"/>
</dbReference>
<dbReference type="InterPro" id="IPR003716">
    <property type="entry name" value="DNA-dir_RNA_pol_omega"/>
</dbReference>
<keyword evidence="6" id="KW-0804">Transcription</keyword>
<dbReference type="EMBL" id="CAFBIY010000140">
    <property type="protein sequence ID" value="CAB4852578.1"/>
    <property type="molecule type" value="Genomic_DNA"/>
</dbReference>
<evidence type="ECO:0000256" key="1">
    <source>
        <dbReference type="ARBA" id="ARBA00006711"/>
    </source>
</evidence>
<dbReference type="NCBIfam" id="TIGR00690">
    <property type="entry name" value="rpoZ"/>
    <property type="match status" value="1"/>
</dbReference>
<dbReference type="GO" id="GO:0003899">
    <property type="term" value="F:DNA-directed RNA polymerase activity"/>
    <property type="evidence" value="ECO:0007669"/>
    <property type="project" value="UniProtKB-EC"/>
</dbReference>
<keyword evidence="5" id="KW-0548">Nucleotidyltransferase</keyword>
<evidence type="ECO:0000313" key="8">
    <source>
        <dbReference type="EMBL" id="CAB4364478.1"/>
    </source>
</evidence>
<reference evidence="10" key="1">
    <citation type="submission" date="2020-05" db="EMBL/GenBank/DDBJ databases">
        <authorList>
            <person name="Chiriac C."/>
            <person name="Salcher M."/>
            <person name="Ghai R."/>
            <person name="Kavagutti S V."/>
        </authorList>
    </citation>
    <scope>NUCLEOTIDE SEQUENCE</scope>
</reference>